<accession>A0A1D2MIF0</accession>
<dbReference type="AlphaFoldDB" id="A0A1D2MIF0"/>
<proteinExistence type="predicted"/>
<keyword evidence="1" id="KW-0732">Signal</keyword>
<name>A0A1D2MIF0_ORCCI</name>
<evidence type="ECO:0000313" key="2">
    <source>
        <dbReference type="EMBL" id="ODM92692.1"/>
    </source>
</evidence>
<organism evidence="2 3">
    <name type="scientific">Orchesella cincta</name>
    <name type="common">Springtail</name>
    <name type="synonym">Podura cincta</name>
    <dbReference type="NCBI Taxonomy" id="48709"/>
    <lineage>
        <taxon>Eukaryota</taxon>
        <taxon>Metazoa</taxon>
        <taxon>Ecdysozoa</taxon>
        <taxon>Arthropoda</taxon>
        <taxon>Hexapoda</taxon>
        <taxon>Collembola</taxon>
        <taxon>Entomobryomorpha</taxon>
        <taxon>Entomobryoidea</taxon>
        <taxon>Orchesellidae</taxon>
        <taxon>Orchesellinae</taxon>
        <taxon>Orchesella</taxon>
    </lineage>
</organism>
<comment type="caution">
    <text evidence="2">The sequence shown here is derived from an EMBL/GenBank/DDBJ whole genome shotgun (WGS) entry which is preliminary data.</text>
</comment>
<dbReference type="Proteomes" id="UP000094527">
    <property type="component" value="Unassembled WGS sequence"/>
</dbReference>
<sequence length="111" mass="11005">MAKLFILLALVAVAVAKPMGIGGIGGIGSSVSSHHSTAHVVQPHLLGLGMGGLYGGLIGYPGIGLVGQSISSHSIAHHTHVPHYGIGGLYGKGFYGGLYPGGIGMGYGMIG</sequence>
<reference evidence="2 3" key="1">
    <citation type="journal article" date="2016" name="Genome Biol. Evol.">
        <title>Gene Family Evolution Reflects Adaptation to Soil Environmental Stressors in the Genome of the Collembolan Orchesella cincta.</title>
        <authorList>
            <person name="Faddeeva-Vakhrusheva A."/>
            <person name="Derks M.F."/>
            <person name="Anvar S.Y."/>
            <person name="Agamennone V."/>
            <person name="Suring W."/>
            <person name="Smit S."/>
            <person name="van Straalen N.M."/>
            <person name="Roelofs D."/>
        </authorList>
    </citation>
    <scope>NUCLEOTIDE SEQUENCE [LARGE SCALE GENOMIC DNA]</scope>
    <source>
        <tissue evidence="2">Mixed pool</tissue>
    </source>
</reference>
<protein>
    <submittedName>
        <fullName evidence="2">Uncharacterized protein</fullName>
    </submittedName>
</protein>
<keyword evidence="3" id="KW-1185">Reference proteome</keyword>
<feature type="chain" id="PRO_5008904091" evidence="1">
    <location>
        <begin position="17"/>
        <end position="111"/>
    </location>
</feature>
<dbReference type="EMBL" id="LJIJ01001174">
    <property type="protein sequence ID" value="ODM92692.1"/>
    <property type="molecule type" value="Genomic_DNA"/>
</dbReference>
<gene>
    <name evidence="2" type="ORF">Ocin01_13984</name>
</gene>
<feature type="signal peptide" evidence="1">
    <location>
        <begin position="1"/>
        <end position="16"/>
    </location>
</feature>
<evidence type="ECO:0000313" key="3">
    <source>
        <dbReference type="Proteomes" id="UP000094527"/>
    </source>
</evidence>
<evidence type="ECO:0000256" key="1">
    <source>
        <dbReference type="SAM" id="SignalP"/>
    </source>
</evidence>